<dbReference type="RefSeq" id="WP_343807672.1">
    <property type="nucleotide sequence ID" value="NZ_BAAADE010000011.1"/>
</dbReference>
<evidence type="ECO:0000313" key="2">
    <source>
        <dbReference type="Proteomes" id="UP001424441"/>
    </source>
</evidence>
<dbReference type="EMBL" id="BAAADE010000011">
    <property type="protein sequence ID" value="GAA0613503.1"/>
    <property type="molecule type" value="Genomic_DNA"/>
</dbReference>
<keyword evidence="2" id="KW-1185">Reference proteome</keyword>
<sequence length="139" mass="15590">MNKVDDIYPVSEKSPEKAVSVSGLALQDLTLEAIMNGQIGSADIRISADVLKIQAEIAQKSGRETLAKNFERAADLVAVPEAIILQTYEMLRPGRVLNPEELSKRARFLREKYGANAIASLIDEAVLIYKKRRLFRKRY</sequence>
<proteinExistence type="predicted"/>
<organism evidence="1 2">
    <name type="scientific">Paenochrobactrum glaciei</name>
    <dbReference type="NCBI Taxonomy" id="486407"/>
    <lineage>
        <taxon>Bacteria</taxon>
        <taxon>Pseudomonadati</taxon>
        <taxon>Pseudomonadota</taxon>
        <taxon>Alphaproteobacteria</taxon>
        <taxon>Hyphomicrobiales</taxon>
        <taxon>Brucellaceae</taxon>
        <taxon>Paenochrobactrum</taxon>
    </lineage>
</organism>
<comment type="caution">
    <text evidence="1">The sequence shown here is derived from an EMBL/GenBank/DDBJ whole genome shotgun (WGS) entry which is preliminary data.</text>
</comment>
<dbReference type="InterPro" id="IPR036091">
    <property type="entry name" value="Prodiol/glycerol_DeHase__sf_su"/>
</dbReference>
<dbReference type="Proteomes" id="UP001424441">
    <property type="component" value="Unassembled WGS sequence"/>
</dbReference>
<name>A0ABN1GKQ8_9HYPH</name>
<reference evidence="1 2" key="1">
    <citation type="journal article" date="2019" name="Int. J. Syst. Evol. Microbiol.">
        <title>The Global Catalogue of Microorganisms (GCM) 10K type strain sequencing project: providing services to taxonomists for standard genome sequencing and annotation.</title>
        <authorList>
            <consortium name="The Broad Institute Genomics Platform"/>
            <consortium name="The Broad Institute Genome Sequencing Center for Infectious Disease"/>
            <person name="Wu L."/>
            <person name="Ma J."/>
        </authorList>
    </citation>
    <scope>NUCLEOTIDE SEQUENCE [LARGE SCALE GENOMIC DNA]</scope>
    <source>
        <strain evidence="1 2">JCM 15115</strain>
    </source>
</reference>
<dbReference type="InterPro" id="IPR003207">
    <property type="entry name" value="Ppandiol/glycerol_DeHydtase_su"/>
</dbReference>
<gene>
    <name evidence="1" type="ORF">GCM10008943_31060</name>
</gene>
<dbReference type="SUPFAM" id="SSF47148">
    <property type="entry name" value="Diol dehydratase, gamma subunit"/>
    <property type="match status" value="1"/>
</dbReference>
<dbReference type="Pfam" id="PF02287">
    <property type="entry name" value="Dehydratase_SU"/>
    <property type="match status" value="1"/>
</dbReference>
<dbReference type="Gene3D" id="1.10.1510.20">
    <property type="entry name" value="Propanediol/glycerol dehydratase, small subunit"/>
    <property type="match status" value="1"/>
</dbReference>
<accession>A0ABN1GKQ8</accession>
<evidence type="ECO:0000313" key="1">
    <source>
        <dbReference type="EMBL" id="GAA0613503.1"/>
    </source>
</evidence>
<protein>
    <recommendedName>
        <fullName evidence="3">Glycerol dehydratase</fullName>
    </recommendedName>
</protein>
<evidence type="ECO:0008006" key="3">
    <source>
        <dbReference type="Google" id="ProtNLM"/>
    </source>
</evidence>